<feature type="region of interest" description="Disordered" evidence="1">
    <location>
        <begin position="94"/>
        <end position="155"/>
    </location>
</feature>
<comment type="caution">
    <text evidence="3">The sequence shown here is derived from an EMBL/GenBank/DDBJ whole genome shotgun (WGS) entry which is preliminary data.</text>
</comment>
<dbReference type="PANTHER" id="PTHR39072">
    <property type="entry name" value="RE48511P"/>
    <property type="match status" value="1"/>
</dbReference>
<gene>
    <name evidence="3" type="ORF">GWK47_048101</name>
</gene>
<reference evidence="3" key="1">
    <citation type="submission" date="2020-07" db="EMBL/GenBank/DDBJ databases">
        <title>The High-quality genome of the commercially important snow crab, Chionoecetes opilio.</title>
        <authorList>
            <person name="Jeong J.-H."/>
            <person name="Ryu S."/>
        </authorList>
    </citation>
    <scope>NUCLEOTIDE SEQUENCE</scope>
    <source>
        <strain evidence="3">MADBK_172401_WGS</strain>
        <tissue evidence="3">Digestive gland</tissue>
    </source>
</reference>
<dbReference type="Pfam" id="PF15950">
    <property type="entry name" value="DUF4758"/>
    <property type="match status" value="1"/>
</dbReference>
<accession>A0A8J5CV28</accession>
<feature type="compositionally biased region" description="Low complexity" evidence="1">
    <location>
        <begin position="868"/>
        <end position="884"/>
    </location>
</feature>
<feature type="compositionally biased region" description="Low complexity" evidence="1">
    <location>
        <begin position="546"/>
        <end position="567"/>
    </location>
</feature>
<organism evidence="3 4">
    <name type="scientific">Chionoecetes opilio</name>
    <name type="common">Atlantic snow crab</name>
    <name type="synonym">Cancer opilio</name>
    <dbReference type="NCBI Taxonomy" id="41210"/>
    <lineage>
        <taxon>Eukaryota</taxon>
        <taxon>Metazoa</taxon>
        <taxon>Ecdysozoa</taxon>
        <taxon>Arthropoda</taxon>
        <taxon>Crustacea</taxon>
        <taxon>Multicrustacea</taxon>
        <taxon>Malacostraca</taxon>
        <taxon>Eumalacostraca</taxon>
        <taxon>Eucarida</taxon>
        <taxon>Decapoda</taxon>
        <taxon>Pleocyemata</taxon>
        <taxon>Brachyura</taxon>
        <taxon>Eubrachyura</taxon>
        <taxon>Majoidea</taxon>
        <taxon>Majidae</taxon>
        <taxon>Chionoecetes</taxon>
    </lineage>
</organism>
<feature type="region of interest" description="Disordered" evidence="1">
    <location>
        <begin position="868"/>
        <end position="911"/>
    </location>
</feature>
<feature type="region of interest" description="Disordered" evidence="1">
    <location>
        <begin position="458"/>
        <end position="496"/>
    </location>
</feature>
<feature type="region of interest" description="Disordered" evidence="1">
    <location>
        <begin position="514"/>
        <end position="615"/>
    </location>
</feature>
<evidence type="ECO:0000259" key="2">
    <source>
        <dbReference type="Pfam" id="PF15950"/>
    </source>
</evidence>
<evidence type="ECO:0000313" key="3">
    <source>
        <dbReference type="EMBL" id="KAG0720647.1"/>
    </source>
</evidence>
<feature type="region of interest" description="Disordered" evidence="1">
    <location>
        <begin position="172"/>
        <end position="217"/>
    </location>
</feature>
<dbReference type="OrthoDB" id="6430068at2759"/>
<dbReference type="EMBL" id="JACEEZ010012513">
    <property type="protein sequence ID" value="KAG0720647.1"/>
    <property type="molecule type" value="Genomic_DNA"/>
</dbReference>
<protein>
    <recommendedName>
        <fullName evidence="2">DUF4758 domain-containing protein</fullName>
    </recommendedName>
</protein>
<evidence type="ECO:0000313" key="4">
    <source>
        <dbReference type="Proteomes" id="UP000770661"/>
    </source>
</evidence>
<evidence type="ECO:0000256" key="1">
    <source>
        <dbReference type="SAM" id="MobiDB-lite"/>
    </source>
</evidence>
<keyword evidence="4" id="KW-1185">Reference proteome</keyword>
<dbReference type="PANTHER" id="PTHR39072:SF3">
    <property type="entry name" value="RE48511P"/>
    <property type="match status" value="1"/>
</dbReference>
<name>A0A8J5CV28_CHIOP</name>
<proteinExistence type="predicted"/>
<dbReference type="InterPro" id="IPR031866">
    <property type="entry name" value="DUF4758"/>
</dbReference>
<dbReference type="AlphaFoldDB" id="A0A8J5CV28"/>
<feature type="compositionally biased region" description="Basic and acidic residues" evidence="1">
    <location>
        <begin position="192"/>
        <end position="210"/>
    </location>
</feature>
<feature type="compositionally biased region" description="Polar residues" evidence="1">
    <location>
        <begin position="94"/>
        <end position="107"/>
    </location>
</feature>
<dbReference type="Proteomes" id="UP000770661">
    <property type="component" value="Unassembled WGS sequence"/>
</dbReference>
<sequence length="1020" mass="110427">MLVQNESPQRVVGGSNAQVAPVYIPGSADGVEPVALQVVEATPVVMARAVASSTPEAAAIRPSSRGAYFTKTVYGFLDFTTTVGSTVMVFTPQSTADEPTTTSSRKSPSARKVPPTGRSAKPAPTPTLPQLSVTTRPPTPDPKLSPHVSSTLESSFFEPTTTLALEELFSATPRAPEPQPQSKVQTATPKPKSTEPARRPFAFRNRDKNSESSTGSRRRLDLNYYLTRKKTQPERRRLGGSTLVPITVEGTGTLTALATRVDPASPPSPLPLATPSEVVVSATQGFASLSVIGPFSTAINNELGQVSQYYDFLSSEVPLQASHTYDLLDVDDTASSFPTGLVTKMGGTIVSDGHTTKHETSVIGTYIEGKYAQVLKSTSHIIHNTPTLPMAVLSSPTLSPEYETVKSVIQGSATQFITPEVASSLPLESLFSDQTSGNRDSRTTQDSDSFIQARLRSALSKRRGSHDSSFQTRPRAHDDPFLDEEETHDLQKSGTNLRPSFKLFRATSIRKTPDVRTSVRRAQEVSTQYAQSPEPEARTFRPRYKPTATPTRRFAATRATRPTRLRPSASGPKRPLRPASRFRPGASLRPKPTGIRRPAVPEPEYKQQQQRPRESLSELIYQPSNDEPLPATGAPETLAVTTTTIAYEGSDVLVELATVRSLHTFRVGTTKNTRHVTFTKTFTLEILPTATPELELDAPTTAPIDDPLYETPLFENILDSGSREIYTLPPIELAASDIGVFLETVTETFSTTEVMEQTSVLPVVQAGGTTFHTLTQTYHITRVVTAFKTMPPLQAFSFIPENSLNEFNGQLLAEGSENDEALLPGEVELDPNGEVLARDPSLAQLAGGQFNPEAMEQQLHPELIAALQQRQQQQNQQQKQTAQQVNPLGGAPQLLSGQLSAPVDPSVATPGLTPEQVQQLAYLRLLNPYGFGGFPQMQGSMQGPSTTVTSSPVTITTDITTTSTRVFRVIFNARPIMTTISSVETVHTTLTTFSTSTVTITPSLGGGFPFAFPASPFQMG</sequence>
<feature type="domain" description="DUF4758" evidence="2">
    <location>
        <begin position="328"/>
        <end position="379"/>
    </location>
</feature>